<feature type="signal peptide" evidence="1">
    <location>
        <begin position="1"/>
        <end position="21"/>
    </location>
</feature>
<gene>
    <name evidence="2" type="ORF">BC349_00650</name>
</gene>
<reference evidence="2 3" key="1">
    <citation type="submission" date="2016-07" db="EMBL/GenBank/DDBJ databases">
        <title>Genome analysis of Flavihumibacter stibioxidans YS-17.</title>
        <authorList>
            <person name="Shi K."/>
            <person name="Han Y."/>
            <person name="Wang G."/>
        </authorList>
    </citation>
    <scope>NUCLEOTIDE SEQUENCE [LARGE SCALE GENOMIC DNA]</scope>
    <source>
        <strain evidence="2 3">YS-17</strain>
    </source>
</reference>
<evidence type="ECO:0000256" key="1">
    <source>
        <dbReference type="SAM" id="SignalP"/>
    </source>
</evidence>
<comment type="caution">
    <text evidence="2">The sequence shown here is derived from an EMBL/GenBank/DDBJ whole genome shotgun (WGS) entry which is preliminary data.</text>
</comment>
<protein>
    <recommendedName>
        <fullName evidence="4">Outer membrane protein beta-barrel domain-containing protein</fullName>
    </recommendedName>
</protein>
<name>A0ABR7M3Z3_9BACT</name>
<proteinExistence type="predicted"/>
<feature type="chain" id="PRO_5047012938" description="Outer membrane protein beta-barrel domain-containing protein" evidence="1">
    <location>
        <begin position="22"/>
        <end position="270"/>
    </location>
</feature>
<evidence type="ECO:0008006" key="4">
    <source>
        <dbReference type="Google" id="ProtNLM"/>
    </source>
</evidence>
<evidence type="ECO:0000313" key="3">
    <source>
        <dbReference type="Proteomes" id="UP000765802"/>
    </source>
</evidence>
<keyword evidence="1" id="KW-0732">Signal</keyword>
<organism evidence="2 3">
    <name type="scientific">Flavihumibacter stibioxidans</name>
    <dbReference type="NCBI Taxonomy" id="1834163"/>
    <lineage>
        <taxon>Bacteria</taxon>
        <taxon>Pseudomonadati</taxon>
        <taxon>Bacteroidota</taxon>
        <taxon>Chitinophagia</taxon>
        <taxon>Chitinophagales</taxon>
        <taxon>Chitinophagaceae</taxon>
        <taxon>Flavihumibacter</taxon>
    </lineage>
</organism>
<sequence>MTVKKILLLSLGIVITSMTWAQTNPSSKRKDKKSEKKERINALIKMEEEGELIFNKHNIFGFKLNSDGWGMSFEKGKFITPRKTRIIQIEFNEKKHPKEEKDAGSFDFFTGNVNQYIFGKANNFYQLKGSYGQQYLIGGKSNKNGVSVSALWAGGVALGIEKPYYVDAQDRTTNEGVRVKFADIEEKLNQYTYLGASGFTVGWGEMQLNPGAHLKTALRFDYGRFNEVVSAIEAGVNVEYYSGKVQQMIKNKERNLFFNAYVSLLFGKRK</sequence>
<evidence type="ECO:0000313" key="2">
    <source>
        <dbReference type="EMBL" id="MBC6489460.1"/>
    </source>
</evidence>
<accession>A0ABR7M3Z3</accession>
<keyword evidence="3" id="KW-1185">Reference proteome</keyword>
<dbReference type="EMBL" id="MBUA01000001">
    <property type="protein sequence ID" value="MBC6489460.1"/>
    <property type="molecule type" value="Genomic_DNA"/>
</dbReference>
<dbReference type="Proteomes" id="UP000765802">
    <property type="component" value="Unassembled WGS sequence"/>
</dbReference>